<evidence type="ECO:0000313" key="23">
    <source>
        <dbReference type="Proteomes" id="UP001187531"/>
    </source>
</evidence>
<evidence type="ECO:0000256" key="4">
    <source>
        <dbReference type="ARBA" id="ARBA00022553"/>
    </source>
</evidence>
<evidence type="ECO:0000256" key="7">
    <source>
        <dbReference type="ARBA" id="ARBA00022776"/>
    </source>
</evidence>
<dbReference type="SMART" id="SM00490">
    <property type="entry name" value="HELICc"/>
    <property type="match status" value="1"/>
</dbReference>
<feature type="compositionally biased region" description="Basic and acidic residues" evidence="19">
    <location>
        <begin position="1"/>
        <end position="10"/>
    </location>
</feature>
<evidence type="ECO:0000256" key="6">
    <source>
        <dbReference type="ARBA" id="ARBA00022741"/>
    </source>
</evidence>
<reference evidence="22" key="1">
    <citation type="submission" date="2023-07" db="EMBL/GenBank/DDBJ databases">
        <title>Chromosome-level genome assembly of Artemia franciscana.</title>
        <authorList>
            <person name="Jo E."/>
        </authorList>
    </citation>
    <scope>NUCLEOTIDE SEQUENCE</scope>
    <source>
        <tissue evidence="22">Whole body</tissue>
    </source>
</reference>
<keyword evidence="13" id="KW-0804">Transcription</keyword>
<feature type="domain" description="Helicase ATP-binding" evidence="20">
    <location>
        <begin position="220"/>
        <end position="390"/>
    </location>
</feature>
<evidence type="ECO:0000313" key="22">
    <source>
        <dbReference type="EMBL" id="KAK2725219.1"/>
    </source>
</evidence>
<feature type="region of interest" description="Disordered" evidence="19">
    <location>
        <begin position="152"/>
        <end position="180"/>
    </location>
</feature>
<evidence type="ECO:0000256" key="9">
    <source>
        <dbReference type="ARBA" id="ARBA00022806"/>
    </source>
</evidence>
<dbReference type="GO" id="GO:0051301">
    <property type="term" value="P:cell division"/>
    <property type="evidence" value="ECO:0007669"/>
    <property type="project" value="UniProtKB-KW"/>
</dbReference>
<dbReference type="GO" id="GO:0005524">
    <property type="term" value="F:ATP binding"/>
    <property type="evidence" value="ECO:0007669"/>
    <property type="project" value="UniProtKB-KW"/>
</dbReference>
<feature type="compositionally biased region" description="Basic and acidic residues" evidence="19">
    <location>
        <begin position="157"/>
        <end position="166"/>
    </location>
</feature>
<keyword evidence="23" id="KW-1185">Reference proteome</keyword>
<comment type="subcellular location">
    <subcellularLocation>
        <location evidence="1">Nucleus</location>
    </subcellularLocation>
</comment>
<dbReference type="GO" id="GO:0016787">
    <property type="term" value="F:hydrolase activity"/>
    <property type="evidence" value="ECO:0007669"/>
    <property type="project" value="UniProtKB-KW"/>
</dbReference>
<gene>
    <name evidence="22" type="ORF">QYM36_001611</name>
</gene>
<dbReference type="AlphaFoldDB" id="A0AA88LFX0"/>
<dbReference type="PROSITE" id="PS51192">
    <property type="entry name" value="HELICASE_ATP_BIND_1"/>
    <property type="match status" value="1"/>
</dbReference>
<dbReference type="InterPro" id="IPR027417">
    <property type="entry name" value="P-loop_NTPase"/>
</dbReference>
<evidence type="ECO:0000256" key="14">
    <source>
        <dbReference type="ARBA" id="ARBA00023242"/>
    </source>
</evidence>
<dbReference type="Pfam" id="PF00271">
    <property type="entry name" value="Helicase_C"/>
    <property type="match status" value="1"/>
</dbReference>
<dbReference type="GO" id="GO:0003682">
    <property type="term" value="F:chromatin binding"/>
    <property type="evidence" value="ECO:0007669"/>
    <property type="project" value="TreeGrafter"/>
</dbReference>
<evidence type="ECO:0000256" key="5">
    <source>
        <dbReference type="ARBA" id="ARBA00022618"/>
    </source>
</evidence>
<evidence type="ECO:0000256" key="8">
    <source>
        <dbReference type="ARBA" id="ARBA00022801"/>
    </source>
</evidence>
<dbReference type="SMART" id="SM00487">
    <property type="entry name" value="DEXDc"/>
    <property type="match status" value="1"/>
</dbReference>
<dbReference type="InterPro" id="IPR000330">
    <property type="entry name" value="SNF2_N"/>
</dbReference>
<feature type="region of interest" description="Disordered" evidence="19">
    <location>
        <begin position="487"/>
        <end position="509"/>
    </location>
</feature>
<keyword evidence="4" id="KW-0597">Phosphoprotein</keyword>
<evidence type="ECO:0000256" key="2">
    <source>
        <dbReference type="ARBA" id="ARBA00007025"/>
    </source>
</evidence>
<feature type="compositionally biased region" description="Polar residues" evidence="19">
    <location>
        <begin position="12"/>
        <end position="21"/>
    </location>
</feature>
<dbReference type="Gene3D" id="3.40.50.10810">
    <property type="entry name" value="Tandem AAA-ATPase domain"/>
    <property type="match status" value="1"/>
</dbReference>
<evidence type="ECO:0000256" key="19">
    <source>
        <dbReference type="SAM" id="MobiDB-lite"/>
    </source>
</evidence>
<dbReference type="PROSITE" id="PS51194">
    <property type="entry name" value="HELICASE_CTER"/>
    <property type="match status" value="1"/>
</dbReference>
<dbReference type="FunFam" id="3.40.50.10810:FF:000015">
    <property type="entry name" value="lymphoid-specific helicase isoform X1"/>
    <property type="match status" value="1"/>
</dbReference>
<dbReference type="Proteomes" id="UP001187531">
    <property type="component" value="Unassembled WGS sequence"/>
</dbReference>
<dbReference type="GO" id="GO:0005721">
    <property type="term" value="C:pericentric heterochromatin"/>
    <property type="evidence" value="ECO:0007669"/>
    <property type="project" value="TreeGrafter"/>
</dbReference>
<keyword evidence="15" id="KW-0131">Cell cycle</keyword>
<protein>
    <recommendedName>
        <fullName evidence="17">Proliferation-associated SNF2-like protein</fullName>
    </recommendedName>
</protein>
<evidence type="ECO:0000259" key="21">
    <source>
        <dbReference type="PROSITE" id="PS51194"/>
    </source>
</evidence>
<evidence type="ECO:0000256" key="18">
    <source>
        <dbReference type="SAM" id="Coils"/>
    </source>
</evidence>
<dbReference type="InterPro" id="IPR049730">
    <property type="entry name" value="SNF2/RAD54-like_C"/>
</dbReference>
<dbReference type="SUPFAM" id="SSF52540">
    <property type="entry name" value="P-loop containing nucleoside triphosphate hydrolases"/>
    <property type="match status" value="2"/>
</dbReference>
<dbReference type="PANTHER" id="PTHR47161">
    <property type="entry name" value="LYMPHOID-SPECIFIC HELICASE"/>
    <property type="match status" value="1"/>
</dbReference>
<dbReference type="Pfam" id="PF00176">
    <property type="entry name" value="SNF2-rel_dom"/>
    <property type="match status" value="1"/>
</dbReference>
<keyword evidence="14" id="KW-0539">Nucleus</keyword>
<keyword evidence="3" id="KW-0217">Developmental protein</keyword>
<dbReference type="EMBL" id="JAVRJZ010000003">
    <property type="protein sequence ID" value="KAK2725218.1"/>
    <property type="molecule type" value="Genomic_DNA"/>
</dbReference>
<keyword evidence="9" id="KW-0347">Helicase</keyword>
<dbReference type="GO" id="GO:0031508">
    <property type="term" value="P:pericentric heterochromatin formation"/>
    <property type="evidence" value="ECO:0007669"/>
    <property type="project" value="TreeGrafter"/>
</dbReference>
<keyword evidence="11" id="KW-0805">Transcription regulation</keyword>
<dbReference type="GO" id="GO:0004386">
    <property type="term" value="F:helicase activity"/>
    <property type="evidence" value="ECO:0007669"/>
    <property type="project" value="UniProtKB-KW"/>
</dbReference>
<feature type="domain" description="Helicase C-terminal" evidence="21">
    <location>
        <begin position="597"/>
        <end position="768"/>
    </location>
</feature>
<feature type="coiled-coil region" evidence="18">
    <location>
        <begin position="86"/>
        <end position="115"/>
    </location>
</feature>
<comment type="function">
    <text evidence="16">Plays an essential role in normal development and survival. Involved in regulation of the expansion or survival of lymphoid cells. Required for de novo or maintenance DNA methylation. May control silencing of the imprinted CDKN1C gene through DNA methylation. May play a role in formation and organization of heterochromatin, implying a functional role in the regulation of transcription and mitosis.</text>
</comment>
<keyword evidence="12 18" id="KW-0175">Coiled coil</keyword>
<feature type="region of interest" description="Disordered" evidence="19">
    <location>
        <begin position="1"/>
        <end position="83"/>
    </location>
</feature>
<evidence type="ECO:0000259" key="20">
    <source>
        <dbReference type="PROSITE" id="PS51192"/>
    </source>
</evidence>
<dbReference type="GO" id="GO:0006346">
    <property type="term" value="P:DNA methylation-dependent constitutive heterochromatin formation"/>
    <property type="evidence" value="ECO:0007669"/>
    <property type="project" value="TreeGrafter"/>
</dbReference>
<comment type="similarity">
    <text evidence="2">Belongs to the SNF2/RAD54 helicase family.</text>
</comment>
<keyword evidence="10" id="KW-0067">ATP-binding</keyword>
<evidence type="ECO:0000256" key="3">
    <source>
        <dbReference type="ARBA" id="ARBA00022473"/>
    </source>
</evidence>
<name>A0AA88LFX0_ARTSF</name>
<evidence type="ECO:0000256" key="17">
    <source>
        <dbReference type="ARBA" id="ARBA00081399"/>
    </source>
</evidence>
<evidence type="ECO:0000256" key="16">
    <source>
        <dbReference type="ARBA" id="ARBA00053349"/>
    </source>
</evidence>
<dbReference type="EMBL" id="JAVRJZ010000003">
    <property type="protein sequence ID" value="KAK2725219.1"/>
    <property type="molecule type" value="Genomic_DNA"/>
</dbReference>
<proteinExistence type="inferred from homology"/>
<evidence type="ECO:0000256" key="11">
    <source>
        <dbReference type="ARBA" id="ARBA00023015"/>
    </source>
</evidence>
<dbReference type="InterPro" id="IPR038718">
    <property type="entry name" value="SNF2-like_sf"/>
</dbReference>
<dbReference type="PANTHER" id="PTHR47161:SF1">
    <property type="entry name" value="LYMPHOID-SPECIFIC HELICASE"/>
    <property type="match status" value="1"/>
</dbReference>
<keyword evidence="7" id="KW-0498">Mitosis</keyword>
<dbReference type="GO" id="GO:0005634">
    <property type="term" value="C:nucleus"/>
    <property type="evidence" value="ECO:0007669"/>
    <property type="project" value="UniProtKB-SubCell"/>
</dbReference>
<evidence type="ECO:0000256" key="1">
    <source>
        <dbReference type="ARBA" id="ARBA00004123"/>
    </source>
</evidence>
<accession>A0AA88LFX0</accession>
<keyword evidence="5" id="KW-0132">Cell division</keyword>
<dbReference type="FunFam" id="3.40.50.300:FF:000577">
    <property type="entry name" value="lymphoid-specific helicase isoform X1"/>
    <property type="match status" value="1"/>
</dbReference>
<dbReference type="GO" id="GO:0044027">
    <property type="term" value="P:negative regulation of gene expression via chromosomal CpG island methylation"/>
    <property type="evidence" value="ECO:0007669"/>
    <property type="project" value="TreeGrafter"/>
</dbReference>
<feature type="compositionally biased region" description="Polar residues" evidence="19">
    <location>
        <begin position="31"/>
        <end position="46"/>
    </location>
</feature>
<sequence length="826" mass="95076">MNNKDDHDSGPSHLSSRSSVGKNGEPVLDENSLSSMATTEDTSSSVLDMREKVADINALLEEVSPNSENDSILETEGMSAESLDEHKKLMESILLEEAEKRKEEKEKVDKEMTEQRYERLMDLLGKSQLYSQLLHEKMKELRDFPSMAIRKGRKVKGKENAHETGKPKRARKGINRDLSEKADSQEKLKLAAGEHHEEQPSLLENVTLRPYQIEGYKWLKHMAASGLSGILADEMGLGKTLQCIANICDMLENGLEGPFLVVAPLSTLSNWLNEFTQFAPKVSVVLYHGPAEKRWELSQKISAAKKVNGHTEYPVVITSYELIIADVKILSQPMWKYLVVDEGHRIKNYKSRLSLELKKYSSMNRLLLTGTPLQNDLTELWSLLNFLMPEIFDDLDVFQSWFDLEEIKSNSKDLIEREKSKHIITTLHNILQPFLLRRLKSDVALELPPKKELIVYCPMAKEQEEMYRAIVNKAILTIGDLNKKKKEEEESQILNARGRPKRKSHDRNFKDYFDTGADTDEKLDSWIKMSLEADEYRAAKRRKTEERQSLVRMKFQNPMMLLRKCVNHPFLCEWPMDENGDLAVDERLTTRSGKMMVLDQMLQRLKKENHKVLIFSQMVITMDLIADFLDMRGLSWLRLDGAMKLEERVENIRRFNTDPEIFVFLLSTRAGGLGVNLTSADTVIIYDSDWNPQADLQAQDRCHRIGQKRPVVVYRLVTHNTIDQRVVERAAAKRMLEKMIIQKGKFRQSAIANASSKQSTIEELEELLKAKDYQGEYGKFKGDCIFTEEEWQALLDRSDLYAPEGVKSEVEGVFKRIPSPEPKRFE</sequence>
<dbReference type="Gene3D" id="3.40.50.300">
    <property type="entry name" value="P-loop containing nucleotide triphosphate hydrolases"/>
    <property type="match status" value="1"/>
</dbReference>
<dbReference type="InterPro" id="IPR014001">
    <property type="entry name" value="Helicase_ATP-bd"/>
</dbReference>
<dbReference type="InterPro" id="IPR001650">
    <property type="entry name" value="Helicase_C-like"/>
</dbReference>
<keyword evidence="8" id="KW-0378">Hydrolase</keyword>
<evidence type="ECO:0000256" key="10">
    <source>
        <dbReference type="ARBA" id="ARBA00022840"/>
    </source>
</evidence>
<evidence type="ECO:0000256" key="15">
    <source>
        <dbReference type="ARBA" id="ARBA00023306"/>
    </source>
</evidence>
<comment type="caution">
    <text evidence="22">The sequence shown here is derived from an EMBL/GenBank/DDBJ whole genome shotgun (WGS) entry which is preliminary data.</text>
</comment>
<organism evidence="22 23">
    <name type="scientific">Artemia franciscana</name>
    <name type="common">Brine shrimp</name>
    <name type="synonym">Artemia sanfranciscana</name>
    <dbReference type="NCBI Taxonomy" id="6661"/>
    <lineage>
        <taxon>Eukaryota</taxon>
        <taxon>Metazoa</taxon>
        <taxon>Ecdysozoa</taxon>
        <taxon>Arthropoda</taxon>
        <taxon>Crustacea</taxon>
        <taxon>Branchiopoda</taxon>
        <taxon>Anostraca</taxon>
        <taxon>Artemiidae</taxon>
        <taxon>Artemia</taxon>
    </lineage>
</organism>
<evidence type="ECO:0000256" key="12">
    <source>
        <dbReference type="ARBA" id="ARBA00023054"/>
    </source>
</evidence>
<evidence type="ECO:0000256" key="13">
    <source>
        <dbReference type="ARBA" id="ARBA00023163"/>
    </source>
</evidence>
<keyword evidence="6" id="KW-0547">Nucleotide-binding</keyword>
<dbReference type="CDD" id="cd18793">
    <property type="entry name" value="SF2_C_SNF"/>
    <property type="match status" value="1"/>
</dbReference>